<sequence length="114" mass="12845">MRARVSNHAAHRHLQPQRDHQCVVDLMGNNGISGGRVCRWRGSGTPELTVIGRNVTAEAATSCLCSVKVWYRTGRVNTFSCCTQISHFIALIQLKCSKFNRDVLHKTDKTWVHI</sequence>
<comment type="caution">
    <text evidence="1">The sequence shown here is derived from an EMBL/GenBank/DDBJ whole genome shotgun (WGS) entry which is preliminary data.</text>
</comment>
<keyword evidence="2" id="KW-1185">Reference proteome</keyword>
<organism evidence="1 2">
    <name type="scientific">Eumeta variegata</name>
    <name type="common">Bagworm moth</name>
    <name type="synonym">Eumeta japonica</name>
    <dbReference type="NCBI Taxonomy" id="151549"/>
    <lineage>
        <taxon>Eukaryota</taxon>
        <taxon>Metazoa</taxon>
        <taxon>Ecdysozoa</taxon>
        <taxon>Arthropoda</taxon>
        <taxon>Hexapoda</taxon>
        <taxon>Insecta</taxon>
        <taxon>Pterygota</taxon>
        <taxon>Neoptera</taxon>
        <taxon>Endopterygota</taxon>
        <taxon>Lepidoptera</taxon>
        <taxon>Glossata</taxon>
        <taxon>Ditrysia</taxon>
        <taxon>Tineoidea</taxon>
        <taxon>Psychidae</taxon>
        <taxon>Oiketicinae</taxon>
        <taxon>Eumeta</taxon>
    </lineage>
</organism>
<accession>A0A4C1ZID5</accession>
<evidence type="ECO:0000313" key="1">
    <source>
        <dbReference type="EMBL" id="GBP87528.1"/>
    </source>
</evidence>
<gene>
    <name evidence="1" type="ORF">EVAR_57237_1</name>
</gene>
<reference evidence="1 2" key="1">
    <citation type="journal article" date="2019" name="Commun. Biol.">
        <title>The bagworm genome reveals a unique fibroin gene that provides high tensile strength.</title>
        <authorList>
            <person name="Kono N."/>
            <person name="Nakamura H."/>
            <person name="Ohtoshi R."/>
            <person name="Tomita M."/>
            <person name="Numata K."/>
            <person name="Arakawa K."/>
        </authorList>
    </citation>
    <scope>NUCLEOTIDE SEQUENCE [LARGE SCALE GENOMIC DNA]</scope>
</reference>
<name>A0A4C1ZID5_EUMVA</name>
<protein>
    <submittedName>
        <fullName evidence="1">Uncharacterized protein</fullName>
    </submittedName>
</protein>
<evidence type="ECO:0000313" key="2">
    <source>
        <dbReference type="Proteomes" id="UP000299102"/>
    </source>
</evidence>
<proteinExistence type="predicted"/>
<dbReference type="EMBL" id="BGZK01001867">
    <property type="protein sequence ID" value="GBP87528.1"/>
    <property type="molecule type" value="Genomic_DNA"/>
</dbReference>
<dbReference type="AlphaFoldDB" id="A0A4C1ZID5"/>
<dbReference type="Proteomes" id="UP000299102">
    <property type="component" value="Unassembled WGS sequence"/>
</dbReference>